<accession>A0A0U5J9C4</accession>
<dbReference type="Pfam" id="PF18614">
    <property type="entry name" value="RNase_II_C_S1"/>
    <property type="match status" value="1"/>
</dbReference>
<protein>
    <submittedName>
        <fullName evidence="2">Ribonuclease R</fullName>
    </submittedName>
</protein>
<dbReference type="Pfam" id="PF00773">
    <property type="entry name" value="RNB"/>
    <property type="match status" value="1"/>
</dbReference>
<dbReference type="KEGG" id="pnl:PNK_1010"/>
<reference evidence="3" key="1">
    <citation type="submission" date="2015-09" db="EMBL/GenBank/DDBJ databases">
        <authorList>
            <person name="Bertelli C."/>
        </authorList>
    </citation>
    <scope>NUCLEOTIDE SEQUENCE [LARGE SCALE GENOMIC DNA]</scope>
    <source>
        <strain evidence="3">KNic</strain>
    </source>
</reference>
<dbReference type="SMART" id="SM00955">
    <property type="entry name" value="RNB"/>
    <property type="match status" value="1"/>
</dbReference>
<evidence type="ECO:0000313" key="2">
    <source>
        <dbReference type="EMBL" id="CUI16633.1"/>
    </source>
</evidence>
<dbReference type="GO" id="GO:0004540">
    <property type="term" value="F:RNA nuclease activity"/>
    <property type="evidence" value="ECO:0007669"/>
    <property type="project" value="InterPro"/>
</dbReference>
<dbReference type="PANTHER" id="PTHR23355:SF9">
    <property type="entry name" value="DIS3-LIKE EXONUCLEASE 2"/>
    <property type="match status" value="1"/>
</dbReference>
<proteinExistence type="predicted"/>
<dbReference type="GO" id="GO:0003723">
    <property type="term" value="F:RNA binding"/>
    <property type="evidence" value="ECO:0007669"/>
    <property type="project" value="InterPro"/>
</dbReference>
<evidence type="ECO:0000259" key="1">
    <source>
        <dbReference type="SMART" id="SM00955"/>
    </source>
</evidence>
<evidence type="ECO:0000313" key="3">
    <source>
        <dbReference type="Proteomes" id="UP000069902"/>
    </source>
</evidence>
<dbReference type="Proteomes" id="UP000069902">
    <property type="component" value="Chromosome cPNK"/>
</dbReference>
<name>A0A0U5J9C4_9BACT</name>
<dbReference type="GO" id="GO:0005829">
    <property type="term" value="C:cytosol"/>
    <property type="evidence" value="ECO:0007669"/>
    <property type="project" value="TreeGrafter"/>
</dbReference>
<dbReference type="InterPro" id="IPR050180">
    <property type="entry name" value="RNR_Ribonuclease"/>
</dbReference>
<organism evidence="2 3">
    <name type="scientific">Candidatus Protochlamydia naegleriophila</name>
    <dbReference type="NCBI Taxonomy" id="389348"/>
    <lineage>
        <taxon>Bacteria</taxon>
        <taxon>Pseudomonadati</taxon>
        <taxon>Chlamydiota</taxon>
        <taxon>Chlamydiia</taxon>
        <taxon>Parachlamydiales</taxon>
        <taxon>Parachlamydiaceae</taxon>
        <taxon>Candidatus Protochlamydia</taxon>
    </lineage>
</organism>
<sequence length="488" mass="55371">MTFQGQPAIDLTELAKTAMRERDLLTEFSSDVQKAADQAPEAISFPPSTKDARQLLWCSIDNDDSRDLDQLTYAESLDEGRFRIFIAIADVDERVPKNSLVDRHAQYNTVSVYTPTKVFSMLPERFSTDLTSLNEGQDRLAIVVEVEVNADGSLGAHTLYQALVYNHAKLAYNSVAAWLDGTEPMPNKIGEVAGMEAQLRLQDQITTLLKQYRHYHGALTLETLEPQAVVQNHRIVDIKIAKKNRARDLIEDFMIAANTSTAIFLKNRELPSFRRIVRVPKRWDRIVEIAKELGEKLPDEPDSKALDLFLIKRRSLDPLHFPDLSLTIIKLLGNGEYIVEYPNDMPIGHFGLALRDYTHSTAPNRRYPDLITQRILKSALENKSLPYPSKELEKLAKHCTIKEDEAEKVERKMRKSAAILLLYSKFGEVFDAIVTGASVKGTWVRILHPPVEGKLVKGYEHKDVGDQIRVKLTNLDIENGFIDFVRVH</sequence>
<dbReference type="AlphaFoldDB" id="A0A0U5J9C4"/>
<gene>
    <name evidence="2" type="primary">rnr</name>
    <name evidence="2" type="ORF">PNK_1010</name>
</gene>
<dbReference type="STRING" id="389348.PNK_1010"/>
<dbReference type="PANTHER" id="PTHR23355">
    <property type="entry name" value="RIBONUCLEASE"/>
    <property type="match status" value="1"/>
</dbReference>
<dbReference type="InterPro" id="IPR001900">
    <property type="entry name" value="RNase_II/R"/>
</dbReference>
<dbReference type="RefSeq" id="WP_059060678.1">
    <property type="nucleotide sequence ID" value="NZ_LN879502.1"/>
</dbReference>
<dbReference type="EMBL" id="LN879502">
    <property type="protein sequence ID" value="CUI16633.1"/>
    <property type="molecule type" value="Genomic_DNA"/>
</dbReference>
<dbReference type="InterPro" id="IPR012340">
    <property type="entry name" value="NA-bd_OB-fold"/>
</dbReference>
<dbReference type="InParanoid" id="A0A0U5J9C4"/>
<keyword evidence="3" id="KW-1185">Reference proteome</keyword>
<dbReference type="PATRIC" id="fig|389348.3.peg.1112"/>
<dbReference type="InterPro" id="IPR040596">
    <property type="entry name" value="RNase_II_C_S1"/>
</dbReference>
<dbReference type="GO" id="GO:0006402">
    <property type="term" value="P:mRNA catabolic process"/>
    <property type="evidence" value="ECO:0007669"/>
    <property type="project" value="TreeGrafter"/>
</dbReference>
<feature type="domain" description="RNB" evidence="1">
    <location>
        <begin position="49"/>
        <end position="382"/>
    </location>
</feature>
<dbReference type="SUPFAM" id="SSF50249">
    <property type="entry name" value="Nucleic acid-binding proteins"/>
    <property type="match status" value="1"/>
</dbReference>